<accession>A0ABS2R9S2</accession>
<name>A0ABS2R9S2_9BACI</name>
<comment type="similarity">
    <text evidence="1">Belongs to the UPF0346 family.</text>
</comment>
<feature type="domain" description="YozE SAM-like" evidence="2">
    <location>
        <begin position="4"/>
        <end position="70"/>
    </location>
</feature>
<evidence type="ECO:0000313" key="4">
    <source>
        <dbReference type="Proteomes" id="UP000823485"/>
    </source>
</evidence>
<dbReference type="Pfam" id="PF06855">
    <property type="entry name" value="YozE_SAM_like"/>
    <property type="match status" value="1"/>
</dbReference>
<dbReference type="PIRSF" id="PIRSF037262">
    <property type="entry name" value="UCP037262"/>
    <property type="match status" value="1"/>
</dbReference>
<dbReference type="NCBIfam" id="NF010193">
    <property type="entry name" value="PRK13672.1"/>
    <property type="match status" value="1"/>
</dbReference>
<comment type="caution">
    <text evidence="3">The sequence shown here is derived from an EMBL/GenBank/DDBJ whole genome shotgun (WGS) entry which is preliminary data.</text>
</comment>
<dbReference type="InterPro" id="IPR023089">
    <property type="entry name" value="YozE_SAM-like"/>
</dbReference>
<evidence type="ECO:0000259" key="2">
    <source>
        <dbReference type="Pfam" id="PF06855"/>
    </source>
</evidence>
<gene>
    <name evidence="3" type="ORF">JOC94_003422</name>
</gene>
<reference evidence="3 4" key="1">
    <citation type="submission" date="2021-01" db="EMBL/GenBank/DDBJ databases">
        <title>Genomic Encyclopedia of Type Strains, Phase IV (KMG-IV): sequencing the most valuable type-strain genomes for metagenomic binning, comparative biology and taxonomic classification.</title>
        <authorList>
            <person name="Goeker M."/>
        </authorList>
    </citation>
    <scope>NUCLEOTIDE SEQUENCE [LARGE SCALE GENOMIC DNA]</scope>
    <source>
        <strain evidence="3 4">DSM 105453</strain>
    </source>
</reference>
<dbReference type="EMBL" id="JAFBFH010000026">
    <property type="protein sequence ID" value="MBM7716402.1"/>
    <property type="molecule type" value="Genomic_DNA"/>
</dbReference>
<keyword evidence="4" id="KW-1185">Reference proteome</keyword>
<dbReference type="InterPro" id="IPR036806">
    <property type="entry name" value="YozE_SAM-like_sf"/>
</dbReference>
<dbReference type="RefSeq" id="WP_077113378.1">
    <property type="nucleotide sequence ID" value="NZ_JAFBFH010000026.1"/>
</dbReference>
<organism evidence="3 4">
    <name type="scientific">Siminovitchia thermophila</name>
    <dbReference type="NCBI Taxonomy" id="1245522"/>
    <lineage>
        <taxon>Bacteria</taxon>
        <taxon>Bacillati</taxon>
        <taxon>Bacillota</taxon>
        <taxon>Bacilli</taxon>
        <taxon>Bacillales</taxon>
        <taxon>Bacillaceae</taxon>
        <taxon>Siminovitchia</taxon>
    </lineage>
</organism>
<dbReference type="HAMAP" id="MF_01538">
    <property type="entry name" value="UPF0346"/>
    <property type="match status" value="1"/>
</dbReference>
<evidence type="ECO:0000256" key="1">
    <source>
        <dbReference type="HAMAP-Rule" id="MF_01538"/>
    </source>
</evidence>
<dbReference type="Proteomes" id="UP000823485">
    <property type="component" value="Unassembled WGS sequence"/>
</dbReference>
<proteinExistence type="inferred from homology"/>
<sequence>MRKSFFHFLMKYREDKTTDEISRFANAAYHDHSFPKHSEDYDEISTYLELNGNYLPTMVLFDQAWELYLESENQSGHKQI</sequence>
<dbReference type="SUPFAM" id="SSF140652">
    <property type="entry name" value="YozE-like"/>
    <property type="match status" value="1"/>
</dbReference>
<dbReference type="Gene3D" id="1.10.150.260">
    <property type="entry name" value="YozE SAM-like"/>
    <property type="match status" value="1"/>
</dbReference>
<evidence type="ECO:0000313" key="3">
    <source>
        <dbReference type="EMBL" id="MBM7716402.1"/>
    </source>
</evidence>
<protein>
    <recommendedName>
        <fullName evidence="1">UPF0346 protein JOC94_003422</fullName>
    </recommendedName>
</protein>
<dbReference type="InterPro" id="IPR010673">
    <property type="entry name" value="UPF0346"/>
</dbReference>